<dbReference type="EMBL" id="VAHF01000004">
    <property type="protein sequence ID" value="TXG63790.1"/>
    <property type="molecule type" value="Genomic_DNA"/>
</dbReference>
<organism evidence="10 11">
    <name type="scientific">Acer yangbiense</name>
    <dbReference type="NCBI Taxonomy" id="1000413"/>
    <lineage>
        <taxon>Eukaryota</taxon>
        <taxon>Viridiplantae</taxon>
        <taxon>Streptophyta</taxon>
        <taxon>Embryophyta</taxon>
        <taxon>Tracheophyta</taxon>
        <taxon>Spermatophyta</taxon>
        <taxon>Magnoliopsida</taxon>
        <taxon>eudicotyledons</taxon>
        <taxon>Gunneridae</taxon>
        <taxon>Pentapetalae</taxon>
        <taxon>rosids</taxon>
        <taxon>malvids</taxon>
        <taxon>Sapindales</taxon>
        <taxon>Sapindaceae</taxon>
        <taxon>Hippocastanoideae</taxon>
        <taxon>Acereae</taxon>
        <taxon>Acer</taxon>
    </lineage>
</organism>
<keyword evidence="7" id="KW-0539">Nucleus</keyword>
<evidence type="ECO:0000313" key="11">
    <source>
        <dbReference type="Proteomes" id="UP000323000"/>
    </source>
</evidence>
<comment type="similarity">
    <text evidence="3">Belongs to the HARBI1 family.</text>
</comment>
<evidence type="ECO:0000256" key="3">
    <source>
        <dbReference type="ARBA" id="ARBA00006958"/>
    </source>
</evidence>
<feature type="domain" description="DDE Tnp4" evidence="9">
    <location>
        <begin position="56"/>
        <end position="145"/>
    </location>
</feature>
<comment type="subcellular location">
    <subcellularLocation>
        <location evidence="2">Nucleus</location>
    </subcellularLocation>
</comment>
<dbReference type="GO" id="GO:0005634">
    <property type="term" value="C:nucleus"/>
    <property type="evidence" value="ECO:0007669"/>
    <property type="project" value="UniProtKB-SubCell"/>
</dbReference>
<accession>A0A5C7I3J3</accession>
<evidence type="ECO:0000256" key="8">
    <source>
        <dbReference type="SAM" id="MobiDB-lite"/>
    </source>
</evidence>
<evidence type="ECO:0000256" key="6">
    <source>
        <dbReference type="ARBA" id="ARBA00022801"/>
    </source>
</evidence>
<dbReference type="Pfam" id="PF13359">
    <property type="entry name" value="DDE_Tnp_4"/>
    <property type="match status" value="1"/>
</dbReference>
<proteinExistence type="inferred from homology"/>
<dbReference type="GO" id="GO:0046872">
    <property type="term" value="F:metal ion binding"/>
    <property type="evidence" value="ECO:0007669"/>
    <property type="project" value="UniProtKB-KW"/>
</dbReference>
<feature type="region of interest" description="Disordered" evidence="8">
    <location>
        <begin position="1"/>
        <end position="42"/>
    </location>
</feature>
<comment type="caution">
    <text evidence="10">The sequence shown here is derived from an EMBL/GenBank/DDBJ whole genome shotgun (WGS) entry which is preliminary data.</text>
</comment>
<keyword evidence="4" id="KW-0540">Nuclease</keyword>
<dbReference type="InterPro" id="IPR027806">
    <property type="entry name" value="HARBI1_dom"/>
</dbReference>
<dbReference type="OrthoDB" id="1746275at2759"/>
<keyword evidence="5" id="KW-0479">Metal-binding</keyword>
<evidence type="ECO:0000256" key="7">
    <source>
        <dbReference type="ARBA" id="ARBA00023242"/>
    </source>
</evidence>
<feature type="region of interest" description="Disordered" evidence="8">
    <location>
        <begin position="171"/>
        <end position="192"/>
    </location>
</feature>
<keyword evidence="6" id="KW-0378">Hydrolase</keyword>
<dbReference type="AlphaFoldDB" id="A0A5C7I3J3"/>
<evidence type="ECO:0000256" key="4">
    <source>
        <dbReference type="ARBA" id="ARBA00022722"/>
    </source>
</evidence>
<sequence length="207" mass="24817">MEFFENLDDTEHENNERDDDNEHSDNDESDDDNEYSDNDESNDDYKYLHTGAALCKYYFVDVGYPHMKGYLGPYKGERYHLPDYRRGSQSKEENEIFNHAHSSLRCTIERTFGVWKNRWKILRQMPNFPFSKQVKIVIASMTLHNFIRIHSTKYQEFMSYDDDDELLPEEGENEREIVDEEQGTNSLHEHEMDEERDRIAVLLMHQE</sequence>
<name>A0A5C7I3J3_9ROSI</name>
<evidence type="ECO:0000259" key="9">
    <source>
        <dbReference type="Pfam" id="PF13359"/>
    </source>
</evidence>
<gene>
    <name evidence="10" type="ORF">EZV62_010784</name>
</gene>
<dbReference type="GO" id="GO:0004518">
    <property type="term" value="F:nuclease activity"/>
    <property type="evidence" value="ECO:0007669"/>
    <property type="project" value="UniProtKB-KW"/>
</dbReference>
<dbReference type="GO" id="GO:0016787">
    <property type="term" value="F:hydrolase activity"/>
    <property type="evidence" value="ECO:0007669"/>
    <property type="project" value="UniProtKB-KW"/>
</dbReference>
<evidence type="ECO:0000256" key="1">
    <source>
        <dbReference type="ARBA" id="ARBA00001968"/>
    </source>
</evidence>
<evidence type="ECO:0000256" key="2">
    <source>
        <dbReference type="ARBA" id="ARBA00004123"/>
    </source>
</evidence>
<evidence type="ECO:0000256" key="5">
    <source>
        <dbReference type="ARBA" id="ARBA00022723"/>
    </source>
</evidence>
<dbReference type="PANTHER" id="PTHR22930">
    <property type="match status" value="1"/>
</dbReference>
<keyword evidence="11" id="KW-1185">Reference proteome</keyword>
<comment type="cofactor">
    <cofactor evidence="1">
        <name>a divalent metal cation</name>
        <dbReference type="ChEBI" id="CHEBI:60240"/>
    </cofactor>
</comment>
<protein>
    <recommendedName>
        <fullName evidence="9">DDE Tnp4 domain-containing protein</fullName>
    </recommendedName>
</protein>
<dbReference type="Proteomes" id="UP000323000">
    <property type="component" value="Chromosome 4"/>
</dbReference>
<reference evidence="11" key="1">
    <citation type="journal article" date="2019" name="Gigascience">
        <title>De novo genome assembly of the endangered Acer yangbiense, a plant species with extremely small populations endemic to Yunnan Province, China.</title>
        <authorList>
            <person name="Yang J."/>
            <person name="Wariss H.M."/>
            <person name="Tao L."/>
            <person name="Zhang R."/>
            <person name="Yun Q."/>
            <person name="Hollingsworth P."/>
            <person name="Dao Z."/>
            <person name="Luo G."/>
            <person name="Guo H."/>
            <person name="Ma Y."/>
            <person name="Sun W."/>
        </authorList>
    </citation>
    <scope>NUCLEOTIDE SEQUENCE [LARGE SCALE GENOMIC DNA]</scope>
    <source>
        <strain evidence="11">cv. Malutang</strain>
    </source>
</reference>
<feature type="compositionally biased region" description="Acidic residues" evidence="8">
    <location>
        <begin position="171"/>
        <end position="182"/>
    </location>
</feature>
<dbReference type="InterPro" id="IPR045249">
    <property type="entry name" value="HARBI1-like"/>
</dbReference>
<dbReference type="PANTHER" id="PTHR22930:SF221">
    <property type="entry name" value="NUCLEASE HARBI1"/>
    <property type="match status" value="1"/>
</dbReference>
<evidence type="ECO:0000313" key="10">
    <source>
        <dbReference type="EMBL" id="TXG63790.1"/>
    </source>
</evidence>